<dbReference type="Proteomes" id="UP001596472">
    <property type="component" value="Unassembled WGS sequence"/>
</dbReference>
<reference evidence="2" key="1">
    <citation type="journal article" date="2019" name="Int. J. Syst. Evol. Microbiol.">
        <title>The Global Catalogue of Microorganisms (GCM) 10K type strain sequencing project: providing services to taxonomists for standard genome sequencing and annotation.</title>
        <authorList>
            <consortium name="The Broad Institute Genomics Platform"/>
            <consortium name="The Broad Institute Genome Sequencing Center for Infectious Disease"/>
            <person name="Wu L."/>
            <person name="Ma J."/>
        </authorList>
    </citation>
    <scope>NUCLEOTIDE SEQUENCE [LARGE SCALE GENOMIC DNA]</scope>
    <source>
        <strain evidence="2">CGMCC 4.1467</strain>
    </source>
</reference>
<evidence type="ECO:0000313" key="1">
    <source>
        <dbReference type="EMBL" id="MFC7339695.1"/>
    </source>
</evidence>
<evidence type="ECO:0000313" key="2">
    <source>
        <dbReference type="Proteomes" id="UP001596472"/>
    </source>
</evidence>
<name>A0ABW2LDQ8_9BACT</name>
<comment type="caution">
    <text evidence="1">The sequence shown here is derived from an EMBL/GenBank/DDBJ whole genome shotgun (WGS) entry which is preliminary data.</text>
</comment>
<sequence>MKIAVIALSVIIALVAGCERPSRGDSFTIMSEEELLDEASEIAFGKLTEADDQMEQLEEPYKTIVIVYSAQGIIDNGGL</sequence>
<organism evidence="1 2">
    <name type="scientific">Haloferula chungangensis</name>
    <dbReference type="NCBI Taxonomy" id="1048331"/>
    <lineage>
        <taxon>Bacteria</taxon>
        <taxon>Pseudomonadati</taxon>
        <taxon>Verrucomicrobiota</taxon>
        <taxon>Verrucomicrobiia</taxon>
        <taxon>Verrucomicrobiales</taxon>
        <taxon>Verrucomicrobiaceae</taxon>
        <taxon>Haloferula</taxon>
    </lineage>
</organism>
<dbReference type="EMBL" id="JBHTBS010000043">
    <property type="protein sequence ID" value="MFC7339695.1"/>
    <property type="molecule type" value="Genomic_DNA"/>
</dbReference>
<keyword evidence="2" id="KW-1185">Reference proteome</keyword>
<dbReference type="PROSITE" id="PS51257">
    <property type="entry name" value="PROKAR_LIPOPROTEIN"/>
    <property type="match status" value="1"/>
</dbReference>
<protein>
    <submittedName>
        <fullName evidence="1">Uncharacterized protein</fullName>
    </submittedName>
</protein>
<proteinExistence type="predicted"/>
<accession>A0ABW2LDQ8</accession>
<gene>
    <name evidence="1" type="ORF">ACFQY0_21095</name>
</gene>